<accession>A0AAE1N707</accession>
<evidence type="ECO:0000313" key="5">
    <source>
        <dbReference type="EMBL" id="KAK4284443.1"/>
    </source>
</evidence>
<feature type="signal peptide" evidence="3">
    <location>
        <begin position="1"/>
        <end position="25"/>
    </location>
</feature>
<dbReference type="Proteomes" id="UP001293593">
    <property type="component" value="Unassembled WGS sequence"/>
</dbReference>
<protein>
    <recommendedName>
        <fullName evidence="4">Gnk2-homologous domain-containing protein</fullName>
    </recommendedName>
</protein>
<name>A0AAE1N707_9FABA</name>
<reference evidence="5" key="1">
    <citation type="submission" date="2023-10" db="EMBL/GenBank/DDBJ databases">
        <title>Chromosome-level genome of the transformable northern wattle, Acacia crassicarpa.</title>
        <authorList>
            <person name="Massaro I."/>
            <person name="Sinha N.R."/>
            <person name="Poethig S."/>
            <person name="Leichty A.R."/>
        </authorList>
    </citation>
    <scope>NUCLEOTIDE SEQUENCE</scope>
    <source>
        <strain evidence="5">Acra3RX</strain>
        <tissue evidence="5">Leaf</tissue>
    </source>
</reference>
<dbReference type="CDD" id="cd23509">
    <property type="entry name" value="Gnk2-like"/>
    <property type="match status" value="2"/>
</dbReference>
<dbReference type="EMBL" id="JAWXYG010000001">
    <property type="protein sequence ID" value="KAK4284443.1"/>
    <property type="molecule type" value="Genomic_DNA"/>
</dbReference>
<feature type="domain" description="Gnk2-homologous" evidence="4">
    <location>
        <begin position="30"/>
        <end position="133"/>
    </location>
</feature>
<proteinExistence type="predicted"/>
<keyword evidence="2" id="KW-0677">Repeat</keyword>
<keyword evidence="6" id="KW-1185">Reference proteome</keyword>
<evidence type="ECO:0000259" key="4">
    <source>
        <dbReference type="PROSITE" id="PS51473"/>
    </source>
</evidence>
<dbReference type="InterPro" id="IPR002902">
    <property type="entry name" value="GNK2"/>
</dbReference>
<dbReference type="Pfam" id="PF01657">
    <property type="entry name" value="Stress-antifung"/>
    <property type="match status" value="2"/>
</dbReference>
<keyword evidence="1 3" id="KW-0732">Signal</keyword>
<organism evidence="5 6">
    <name type="scientific">Acacia crassicarpa</name>
    <name type="common">northern wattle</name>
    <dbReference type="NCBI Taxonomy" id="499986"/>
    <lineage>
        <taxon>Eukaryota</taxon>
        <taxon>Viridiplantae</taxon>
        <taxon>Streptophyta</taxon>
        <taxon>Embryophyta</taxon>
        <taxon>Tracheophyta</taxon>
        <taxon>Spermatophyta</taxon>
        <taxon>Magnoliopsida</taxon>
        <taxon>eudicotyledons</taxon>
        <taxon>Gunneridae</taxon>
        <taxon>Pentapetalae</taxon>
        <taxon>rosids</taxon>
        <taxon>fabids</taxon>
        <taxon>Fabales</taxon>
        <taxon>Fabaceae</taxon>
        <taxon>Caesalpinioideae</taxon>
        <taxon>mimosoid clade</taxon>
        <taxon>Acacieae</taxon>
        <taxon>Acacia</taxon>
    </lineage>
</organism>
<evidence type="ECO:0000256" key="2">
    <source>
        <dbReference type="ARBA" id="ARBA00022737"/>
    </source>
</evidence>
<feature type="domain" description="Gnk2-homologous" evidence="4">
    <location>
        <begin position="140"/>
        <end position="247"/>
    </location>
</feature>
<evidence type="ECO:0000256" key="1">
    <source>
        <dbReference type="ARBA" id="ARBA00022729"/>
    </source>
</evidence>
<evidence type="ECO:0000256" key="3">
    <source>
        <dbReference type="SAM" id="SignalP"/>
    </source>
</evidence>
<evidence type="ECO:0000313" key="6">
    <source>
        <dbReference type="Proteomes" id="UP001293593"/>
    </source>
</evidence>
<comment type="caution">
    <text evidence="5">The sequence shown here is derived from an EMBL/GenBank/DDBJ whole genome shotgun (WGS) entry which is preliminary data.</text>
</comment>
<dbReference type="PROSITE" id="PS51473">
    <property type="entry name" value="GNK2"/>
    <property type="match status" value="2"/>
</dbReference>
<dbReference type="Gene3D" id="3.30.430.20">
    <property type="entry name" value="Gnk2 domain, C-X8-C-X2-C motif"/>
    <property type="match status" value="2"/>
</dbReference>
<sequence>MMTTTSCIISLPLVLFFSHLIILSAQPPPFTYHNCSLSKGTYIKSSAYETNLNTLLSRLTLDTVIDYGFYTSSFGESPNKVHAQGLCRGDVEPYSCRKCLNDAKTLLPKLCSYQKDAFGYYEFCTFQYSSRSLLGIYRFPDFSYGFNNPEDAKDGESYTKALNDLMISLKTKAAAGDSTFKLAVGYKEADESEIVYGLAQCSPDLSRRDCDACLVKAISKIPDCCENKIGGRVIKFSCNLRFERVHFYYD</sequence>
<dbReference type="InterPro" id="IPR038408">
    <property type="entry name" value="GNK2_sf"/>
</dbReference>
<dbReference type="FunFam" id="3.30.430.20:FF:000002">
    <property type="entry name" value="Cysteine-rich receptor-like protein kinase 10"/>
    <property type="match status" value="1"/>
</dbReference>
<dbReference type="AlphaFoldDB" id="A0AAE1N707"/>
<dbReference type="PANTHER" id="PTHR32099:SF51">
    <property type="entry name" value="CYSTEINE-RICH RECEPTOR-LIKE PROTEIN KINASE 25 ISOFORM X1"/>
    <property type="match status" value="1"/>
</dbReference>
<gene>
    <name evidence="5" type="ORF">QN277_001275</name>
</gene>
<dbReference type="PANTHER" id="PTHR32099">
    <property type="entry name" value="CYSTEINE-RICH REPEAT SECRETORY PROTEIN"/>
    <property type="match status" value="1"/>
</dbReference>
<dbReference type="FunFam" id="3.30.430.20:FF:000003">
    <property type="entry name" value="Cysteine-rich RLK (RECEPTOR-like protein kinase) 10"/>
    <property type="match status" value="1"/>
</dbReference>
<feature type="chain" id="PRO_5042129621" description="Gnk2-homologous domain-containing protein" evidence="3">
    <location>
        <begin position="26"/>
        <end position="250"/>
    </location>
</feature>